<proteinExistence type="predicted"/>
<evidence type="ECO:0000313" key="2">
    <source>
        <dbReference type="RefSeq" id="XP_075098002.1"/>
    </source>
</evidence>
<evidence type="ECO:0000313" key="1">
    <source>
        <dbReference type="Proteomes" id="UP000790787"/>
    </source>
</evidence>
<sequence>MEQYLHVIRVQDEKEKVTLTSMYLSEDAKLWCCTRVAGDESLGRPKIESWERLKKELKNQFLPRNTSWIARDKLKKLKHTGSVRAYVKEFTSLMLSISNISEEDKLHNFMSGLQ</sequence>
<protein>
    <submittedName>
        <fullName evidence="2">Uncharacterized protein LOC142175316</fullName>
    </submittedName>
</protein>
<organism evidence="1 2">
    <name type="scientific">Nicotiana tabacum</name>
    <name type="common">Common tobacco</name>
    <dbReference type="NCBI Taxonomy" id="4097"/>
    <lineage>
        <taxon>Eukaryota</taxon>
        <taxon>Viridiplantae</taxon>
        <taxon>Streptophyta</taxon>
        <taxon>Embryophyta</taxon>
        <taxon>Tracheophyta</taxon>
        <taxon>Spermatophyta</taxon>
        <taxon>Magnoliopsida</taxon>
        <taxon>eudicotyledons</taxon>
        <taxon>Gunneridae</taxon>
        <taxon>Pentapetalae</taxon>
        <taxon>asterids</taxon>
        <taxon>lamiids</taxon>
        <taxon>Solanales</taxon>
        <taxon>Solanaceae</taxon>
        <taxon>Nicotianoideae</taxon>
        <taxon>Nicotianeae</taxon>
        <taxon>Nicotiana</taxon>
    </lineage>
</organism>
<dbReference type="Proteomes" id="UP000790787">
    <property type="component" value="Chromosome 21"/>
</dbReference>
<gene>
    <name evidence="2" type="primary">LOC142175316</name>
</gene>
<name>A0AC58TLA6_TOBAC</name>
<reference evidence="1" key="1">
    <citation type="journal article" date="2014" name="Nat. Commun.">
        <title>The tobacco genome sequence and its comparison with those of tomato and potato.</title>
        <authorList>
            <person name="Sierro N."/>
            <person name="Battey J.N."/>
            <person name="Ouadi S."/>
            <person name="Bakaher N."/>
            <person name="Bovet L."/>
            <person name="Willig A."/>
            <person name="Goepfert S."/>
            <person name="Peitsch M.C."/>
            <person name="Ivanov N.V."/>
        </authorList>
    </citation>
    <scope>NUCLEOTIDE SEQUENCE [LARGE SCALE GENOMIC DNA]</scope>
</reference>
<keyword evidence="1" id="KW-1185">Reference proteome</keyword>
<dbReference type="RefSeq" id="XP_075098002.1">
    <property type="nucleotide sequence ID" value="XM_075241901.1"/>
</dbReference>
<accession>A0AC58TLA6</accession>
<reference evidence="2" key="2">
    <citation type="submission" date="2025-08" db="UniProtKB">
        <authorList>
            <consortium name="RefSeq"/>
        </authorList>
    </citation>
    <scope>IDENTIFICATION</scope>
    <source>
        <tissue evidence="2">Leaf</tissue>
    </source>
</reference>